<proteinExistence type="predicted"/>
<evidence type="ECO:0000313" key="2">
    <source>
        <dbReference type="EMBL" id="CAH2307849.1"/>
    </source>
</evidence>
<feature type="compositionally biased region" description="Basic and acidic residues" evidence="1">
    <location>
        <begin position="1"/>
        <end position="17"/>
    </location>
</feature>
<sequence length="194" mass="22510">MPTDRRILTLPQRDLRPRQTTANQTTHLRTSDRGNSWNSPPMLLMINKQISKSNIAQVLNHRGWVQRLPDAITTMACSYYENLYSTETAGNHPRPKRKTEAIHAYLEANIHTTLTEDAKRTLEAPLTLEELTPYLRRHRSEQEDYRNKAAPAEHNMNLEIQAFPRICLLGLLKDFELSYPLPVLKMDFIHLRGL</sequence>
<accession>A0AAD1STB4</accession>
<name>A0AAD1STB4_PELCU</name>
<reference evidence="2" key="1">
    <citation type="submission" date="2022-03" db="EMBL/GenBank/DDBJ databases">
        <authorList>
            <person name="Alioto T."/>
            <person name="Alioto T."/>
            <person name="Gomez Garrido J."/>
        </authorList>
    </citation>
    <scope>NUCLEOTIDE SEQUENCE</scope>
</reference>
<dbReference type="EMBL" id="OW240918">
    <property type="protein sequence ID" value="CAH2307849.1"/>
    <property type="molecule type" value="Genomic_DNA"/>
</dbReference>
<evidence type="ECO:0000256" key="1">
    <source>
        <dbReference type="SAM" id="MobiDB-lite"/>
    </source>
</evidence>
<feature type="region of interest" description="Disordered" evidence="1">
    <location>
        <begin position="1"/>
        <end position="40"/>
    </location>
</feature>
<dbReference type="Proteomes" id="UP001295444">
    <property type="component" value="Chromosome 07"/>
</dbReference>
<keyword evidence="3" id="KW-1185">Reference proteome</keyword>
<organism evidence="2 3">
    <name type="scientific">Pelobates cultripes</name>
    <name type="common">Western spadefoot toad</name>
    <dbReference type="NCBI Taxonomy" id="61616"/>
    <lineage>
        <taxon>Eukaryota</taxon>
        <taxon>Metazoa</taxon>
        <taxon>Chordata</taxon>
        <taxon>Craniata</taxon>
        <taxon>Vertebrata</taxon>
        <taxon>Euteleostomi</taxon>
        <taxon>Amphibia</taxon>
        <taxon>Batrachia</taxon>
        <taxon>Anura</taxon>
        <taxon>Pelobatoidea</taxon>
        <taxon>Pelobatidae</taxon>
        <taxon>Pelobates</taxon>
    </lineage>
</organism>
<protein>
    <submittedName>
        <fullName evidence="2">Uncharacterized protein</fullName>
    </submittedName>
</protein>
<dbReference type="AlphaFoldDB" id="A0AAD1STB4"/>
<feature type="compositionally biased region" description="Polar residues" evidence="1">
    <location>
        <begin position="18"/>
        <end position="39"/>
    </location>
</feature>
<evidence type="ECO:0000313" key="3">
    <source>
        <dbReference type="Proteomes" id="UP001295444"/>
    </source>
</evidence>
<gene>
    <name evidence="2" type="ORF">PECUL_23A037603</name>
</gene>